<feature type="region of interest" description="Disordered" evidence="1">
    <location>
        <begin position="216"/>
        <end position="279"/>
    </location>
</feature>
<feature type="region of interest" description="Disordered" evidence="1">
    <location>
        <begin position="308"/>
        <end position="339"/>
    </location>
</feature>
<protein>
    <recommendedName>
        <fullName evidence="4">F-box domain-containing protein</fullName>
    </recommendedName>
</protein>
<evidence type="ECO:0000256" key="1">
    <source>
        <dbReference type="SAM" id="MobiDB-lite"/>
    </source>
</evidence>
<feature type="region of interest" description="Disordered" evidence="1">
    <location>
        <begin position="135"/>
        <end position="191"/>
    </location>
</feature>
<dbReference type="OrthoDB" id="544269at2759"/>
<evidence type="ECO:0000313" key="3">
    <source>
        <dbReference type="Proteomes" id="UP000075714"/>
    </source>
</evidence>
<proteinExistence type="predicted"/>
<dbReference type="Proteomes" id="UP000075714">
    <property type="component" value="Unassembled WGS sequence"/>
</dbReference>
<sequence length="365" mass="36326">MSCGAEEPAAFSADFTGDRLGLIPTPVLLKHVLPLLDSAAVVRLASCSRALAATALSDDVWRPRCEARGWGPFPRGVSWQAGFSSRRASLCVECGKPSRYVFALLGCRLCEGCEHTGLAPAGQAAVQGQAAELLGGRPAGSQESAGESTDEDADDEEQREGQAEGMEAGAEREARGEAGQPPEDSVRPGLRRNGLALTGVGLAAQAKEAQRLKRQLRIPPGTAGGGGGGGRVAAGSRGGGGGVLGSSPPSGAGFQGLKAQQPGGARGRRSAAVTFGSSPPGARAVGPLLVAQDDGDGLALPLEGQAVPLPRSRARGGGAGGGGGGAGGASGGGRPAKLKSGWAAEREALMADWGQFGISGLVLAS</sequence>
<evidence type="ECO:0008006" key="4">
    <source>
        <dbReference type="Google" id="ProtNLM"/>
    </source>
</evidence>
<name>A0A150G501_GONPE</name>
<dbReference type="SUPFAM" id="SSF81383">
    <property type="entry name" value="F-box domain"/>
    <property type="match status" value="1"/>
</dbReference>
<keyword evidence="3" id="KW-1185">Reference proteome</keyword>
<feature type="compositionally biased region" description="Gly residues" evidence="1">
    <location>
        <begin position="222"/>
        <end position="244"/>
    </location>
</feature>
<feature type="compositionally biased region" description="Gly residues" evidence="1">
    <location>
        <begin position="315"/>
        <end position="334"/>
    </location>
</feature>
<feature type="compositionally biased region" description="Acidic residues" evidence="1">
    <location>
        <begin position="148"/>
        <end position="158"/>
    </location>
</feature>
<organism evidence="2 3">
    <name type="scientific">Gonium pectorale</name>
    <name type="common">Green alga</name>
    <dbReference type="NCBI Taxonomy" id="33097"/>
    <lineage>
        <taxon>Eukaryota</taxon>
        <taxon>Viridiplantae</taxon>
        <taxon>Chlorophyta</taxon>
        <taxon>core chlorophytes</taxon>
        <taxon>Chlorophyceae</taxon>
        <taxon>CS clade</taxon>
        <taxon>Chlamydomonadales</taxon>
        <taxon>Volvocaceae</taxon>
        <taxon>Gonium</taxon>
    </lineage>
</organism>
<dbReference type="EMBL" id="LSYV01000061">
    <property type="protein sequence ID" value="KXZ44959.1"/>
    <property type="molecule type" value="Genomic_DNA"/>
</dbReference>
<accession>A0A150G501</accession>
<dbReference type="InterPro" id="IPR036047">
    <property type="entry name" value="F-box-like_dom_sf"/>
</dbReference>
<comment type="caution">
    <text evidence="2">The sequence shown here is derived from an EMBL/GenBank/DDBJ whole genome shotgun (WGS) entry which is preliminary data.</text>
</comment>
<dbReference type="AlphaFoldDB" id="A0A150G501"/>
<evidence type="ECO:0000313" key="2">
    <source>
        <dbReference type="EMBL" id="KXZ44959.1"/>
    </source>
</evidence>
<gene>
    <name evidence="2" type="ORF">GPECTOR_60g737</name>
</gene>
<reference evidence="3" key="1">
    <citation type="journal article" date="2016" name="Nat. Commun.">
        <title>The Gonium pectorale genome demonstrates co-option of cell cycle regulation during the evolution of multicellularity.</title>
        <authorList>
            <person name="Hanschen E.R."/>
            <person name="Marriage T.N."/>
            <person name="Ferris P.J."/>
            <person name="Hamaji T."/>
            <person name="Toyoda A."/>
            <person name="Fujiyama A."/>
            <person name="Neme R."/>
            <person name="Noguchi H."/>
            <person name="Minakuchi Y."/>
            <person name="Suzuki M."/>
            <person name="Kawai-Toyooka H."/>
            <person name="Smith D.R."/>
            <person name="Sparks H."/>
            <person name="Anderson J."/>
            <person name="Bakaric R."/>
            <person name="Luria V."/>
            <person name="Karger A."/>
            <person name="Kirschner M.W."/>
            <person name="Durand P.M."/>
            <person name="Michod R.E."/>
            <person name="Nozaki H."/>
            <person name="Olson B.J."/>
        </authorList>
    </citation>
    <scope>NUCLEOTIDE SEQUENCE [LARGE SCALE GENOMIC DNA]</scope>
    <source>
        <strain evidence="3">NIES-2863</strain>
    </source>
</reference>